<dbReference type="SMART" id="SM00487">
    <property type="entry name" value="DEXDc"/>
    <property type="match status" value="1"/>
</dbReference>
<feature type="compositionally biased region" description="Basic residues" evidence="7">
    <location>
        <begin position="16"/>
        <end position="25"/>
    </location>
</feature>
<keyword evidence="4" id="KW-0347">Helicase</keyword>
<accession>A0A7I8VMR0</accession>
<dbReference type="GO" id="GO:0003724">
    <property type="term" value="F:RNA helicase activity"/>
    <property type="evidence" value="ECO:0007669"/>
    <property type="project" value="UniProtKB-EC"/>
</dbReference>
<reference evidence="10 11" key="1">
    <citation type="submission" date="2020-08" db="EMBL/GenBank/DDBJ databases">
        <authorList>
            <person name="Hejnol A."/>
        </authorList>
    </citation>
    <scope>NUCLEOTIDE SEQUENCE [LARGE SCALE GENOMIC DNA]</scope>
</reference>
<feature type="domain" description="Helicase C-terminal" evidence="9">
    <location>
        <begin position="261"/>
        <end position="444"/>
    </location>
</feature>
<dbReference type="InterPro" id="IPR001650">
    <property type="entry name" value="Helicase_C-like"/>
</dbReference>
<dbReference type="Proteomes" id="UP000549394">
    <property type="component" value="Unassembled WGS sequence"/>
</dbReference>
<organism evidence="10 11">
    <name type="scientific">Dimorphilus gyrociliatus</name>
    <dbReference type="NCBI Taxonomy" id="2664684"/>
    <lineage>
        <taxon>Eukaryota</taxon>
        <taxon>Metazoa</taxon>
        <taxon>Spiralia</taxon>
        <taxon>Lophotrochozoa</taxon>
        <taxon>Annelida</taxon>
        <taxon>Polychaeta</taxon>
        <taxon>Polychaeta incertae sedis</taxon>
        <taxon>Dinophilidae</taxon>
        <taxon>Dimorphilus</taxon>
    </lineage>
</organism>
<dbReference type="PROSITE" id="PS51194">
    <property type="entry name" value="HELICASE_CTER"/>
    <property type="match status" value="1"/>
</dbReference>
<evidence type="ECO:0000259" key="9">
    <source>
        <dbReference type="PROSITE" id="PS51194"/>
    </source>
</evidence>
<dbReference type="Pfam" id="PF00270">
    <property type="entry name" value="DEAD"/>
    <property type="match status" value="1"/>
</dbReference>
<dbReference type="Gene3D" id="3.40.50.300">
    <property type="entry name" value="P-loop containing nucleotide triphosphate hydrolases"/>
    <property type="match status" value="2"/>
</dbReference>
<dbReference type="EMBL" id="CAJFCJ010000007">
    <property type="protein sequence ID" value="CAD5117575.1"/>
    <property type="molecule type" value="Genomic_DNA"/>
</dbReference>
<dbReference type="Pfam" id="PF07717">
    <property type="entry name" value="OB_NTP_bind"/>
    <property type="match status" value="1"/>
</dbReference>
<dbReference type="EC" id="3.6.4.13" evidence="1"/>
<dbReference type="CDD" id="cd18791">
    <property type="entry name" value="SF2_C_RHA"/>
    <property type="match status" value="1"/>
</dbReference>
<proteinExistence type="predicted"/>
<evidence type="ECO:0000256" key="3">
    <source>
        <dbReference type="ARBA" id="ARBA00022801"/>
    </source>
</evidence>
<dbReference type="PANTHER" id="PTHR18934:SF118">
    <property type="entry name" value="ATP-DEPENDENT RNA HELICASE DHX33"/>
    <property type="match status" value="1"/>
</dbReference>
<name>A0A7I8VMR0_9ANNE</name>
<evidence type="ECO:0000313" key="10">
    <source>
        <dbReference type="EMBL" id="CAD5117575.1"/>
    </source>
</evidence>
<dbReference type="InterPro" id="IPR014001">
    <property type="entry name" value="Helicase_ATP-bd"/>
</dbReference>
<dbReference type="PROSITE" id="PS00690">
    <property type="entry name" value="DEAH_ATP_HELICASE"/>
    <property type="match status" value="1"/>
</dbReference>
<dbReference type="InterPro" id="IPR002464">
    <property type="entry name" value="DNA/RNA_helicase_DEAH_CS"/>
</dbReference>
<protein>
    <recommendedName>
        <fullName evidence="1">RNA helicase</fullName>
        <ecNumber evidence="1">3.6.4.13</ecNumber>
    </recommendedName>
</protein>
<dbReference type="InterPro" id="IPR048333">
    <property type="entry name" value="HA2_WH"/>
</dbReference>
<feature type="domain" description="Helicase ATP-binding" evidence="8">
    <location>
        <begin position="79"/>
        <end position="247"/>
    </location>
</feature>
<dbReference type="OrthoDB" id="10253254at2759"/>
<evidence type="ECO:0000256" key="2">
    <source>
        <dbReference type="ARBA" id="ARBA00022741"/>
    </source>
</evidence>
<evidence type="ECO:0000313" key="11">
    <source>
        <dbReference type="Proteomes" id="UP000549394"/>
    </source>
</evidence>
<dbReference type="GO" id="GO:0005730">
    <property type="term" value="C:nucleolus"/>
    <property type="evidence" value="ECO:0007669"/>
    <property type="project" value="TreeGrafter"/>
</dbReference>
<sequence>MNLSDIGILVERKFRDSKKKSNKRKAASEPQNEEATAKKIKMPDLKTTITIEDATEEERNNFEDHKKSLPIFAVKQKLIKRMKEENRLVVIGETGSGKTTQIPQYIYNDILNGKGKIAITQPRRVAAISVAERVALEMNTPIGNEVGYCVRFEESFSPATKILYMTDGMLMRHATLNRLLTQYSYIIIDEAHERTVHTDVLLSIIKKAQKERQKRHIEDLKIIIMSATMDVGKLSEYFDKCPILYIEGRLHPISIKFTEDKIDDYLFACLTTVMQIHSKAPPQHDVLVFLTGQDEIENFVRSLRQMGKNCKTDIDLTVLPMYAALPFALQKRVFEDTPKNTRKVIVATNIAETSITISGIKYVVDSGMVKAKLHKPSSGLDILTVVRISQSQAWQRSGRAGRQSAGTCYRVYDKNTFDLMPANSIPEILRCNIASVTLQLLSLGIKNTLTFDFVDKPSEESLNSAVDQLSWLQAIEKDKGNELHLTEIGKRMAAFPLDPRLGRVLLAAEKNGCLEEILTVVSMLSADSVMLISADQREKAEAVRRKFQSVEGDHITLLNVYKSYKGSKKNKVWCKENFINHRNMKIVIQIRKQLRKICIDQNMTIKSCGEDRSLVRKSLVHGLFMNAAQLHSDGLYSTIMDRKMVNIHPSSVLFRSKPGYVIYSELVQTNKCYIRDLSLIDPQWLFEISPEFVSKRLIRQ</sequence>
<dbReference type="FunFam" id="3.40.50.300:FF:000145">
    <property type="entry name" value="probable ATP-dependent RNA helicase DHX40"/>
    <property type="match status" value="1"/>
</dbReference>
<dbReference type="Pfam" id="PF04408">
    <property type="entry name" value="WHD_HA2"/>
    <property type="match status" value="1"/>
</dbReference>
<dbReference type="AlphaFoldDB" id="A0A7I8VMR0"/>
<dbReference type="GO" id="GO:0016787">
    <property type="term" value="F:hydrolase activity"/>
    <property type="evidence" value="ECO:0007669"/>
    <property type="project" value="UniProtKB-KW"/>
</dbReference>
<keyword evidence="3" id="KW-0378">Hydrolase</keyword>
<evidence type="ECO:0000256" key="6">
    <source>
        <dbReference type="ARBA" id="ARBA00047984"/>
    </source>
</evidence>
<dbReference type="GO" id="GO:0005524">
    <property type="term" value="F:ATP binding"/>
    <property type="evidence" value="ECO:0007669"/>
    <property type="project" value="UniProtKB-KW"/>
</dbReference>
<dbReference type="PROSITE" id="PS51192">
    <property type="entry name" value="HELICASE_ATP_BIND_1"/>
    <property type="match status" value="1"/>
</dbReference>
<dbReference type="PANTHER" id="PTHR18934">
    <property type="entry name" value="ATP-DEPENDENT RNA HELICASE"/>
    <property type="match status" value="1"/>
</dbReference>
<dbReference type="SMART" id="SM00847">
    <property type="entry name" value="HA2"/>
    <property type="match status" value="1"/>
</dbReference>
<dbReference type="InterPro" id="IPR027417">
    <property type="entry name" value="P-loop_NTPase"/>
</dbReference>
<keyword evidence="5" id="KW-0067">ATP-binding</keyword>
<dbReference type="InterPro" id="IPR011709">
    <property type="entry name" value="DEAD-box_helicase_OB_fold"/>
</dbReference>
<dbReference type="GO" id="GO:0003725">
    <property type="term" value="F:double-stranded RNA binding"/>
    <property type="evidence" value="ECO:0007669"/>
    <property type="project" value="TreeGrafter"/>
</dbReference>
<gene>
    <name evidence="10" type="ORF">DGYR_LOCUS6093</name>
</gene>
<evidence type="ECO:0000259" key="8">
    <source>
        <dbReference type="PROSITE" id="PS51192"/>
    </source>
</evidence>
<comment type="caution">
    <text evidence="10">The sequence shown here is derived from an EMBL/GenBank/DDBJ whole genome shotgun (WGS) entry which is preliminary data.</text>
</comment>
<evidence type="ECO:0000256" key="5">
    <source>
        <dbReference type="ARBA" id="ARBA00022840"/>
    </source>
</evidence>
<dbReference type="GO" id="GO:0045943">
    <property type="term" value="P:positive regulation of transcription by RNA polymerase I"/>
    <property type="evidence" value="ECO:0007669"/>
    <property type="project" value="TreeGrafter"/>
</dbReference>
<dbReference type="InterPro" id="IPR011545">
    <property type="entry name" value="DEAD/DEAH_box_helicase_dom"/>
</dbReference>
<feature type="region of interest" description="Disordered" evidence="7">
    <location>
        <begin position="16"/>
        <end position="40"/>
    </location>
</feature>
<keyword evidence="2" id="KW-0547">Nucleotide-binding</keyword>
<evidence type="ECO:0000256" key="7">
    <source>
        <dbReference type="SAM" id="MobiDB-lite"/>
    </source>
</evidence>
<comment type="catalytic activity">
    <reaction evidence="6">
        <text>ATP + H2O = ADP + phosphate + H(+)</text>
        <dbReference type="Rhea" id="RHEA:13065"/>
        <dbReference type="ChEBI" id="CHEBI:15377"/>
        <dbReference type="ChEBI" id="CHEBI:15378"/>
        <dbReference type="ChEBI" id="CHEBI:30616"/>
        <dbReference type="ChEBI" id="CHEBI:43474"/>
        <dbReference type="ChEBI" id="CHEBI:456216"/>
        <dbReference type="EC" id="3.6.4.13"/>
    </reaction>
</comment>
<dbReference type="Pfam" id="PF00271">
    <property type="entry name" value="Helicase_C"/>
    <property type="match status" value="1"/>
</dbReference>
<evidence type="ECO:0000256" key="1">
    <source>
        <dbReference type="ARBA" id="ARBA00012552"/>
    </source>
</evidence>
<dbReference type="SUPFAM" id="SSF52540">
    <property type="entry name" value="P-loop containing nucleoside triphosphate hydrolases"/>
    <property type="match status" value="1"/>
</dbReference>
<dbReference type="SMART" id="SM00490">
    <property type="entry name" value="HELICc"/>
    <property type="match status" value="1"/>
</dbReference>
<keyword evidence="11" id="KW-1185">Reference proteome</keyword>
<dbReference type="Gene3D" id="1.20.120.1080">
    <property type="match status" value="1"/>
</dbReference>
<evidence type="ECO:0000256" key="4">
    <source>
        <dbReference type="ARBA" id="ARBA00022806"/>
    </source>
</evidence>
<dbReference type="FunFam" id="3.40.50.300:FF:000750">
    <property type="entry name" value="Putative ATP-dependent RNA helicase DHX33"/>
    <property type="match status" value="1"/>
</dbReference>
<dbReference type="InterPro" id="IPR007502">
    <property type="entry name" value="Helicase-assoc_dom"/>
</dbReference>
<dbReference type="Pfam" id="PF21010">
    <property type="entry name" value="HA2_C"/>
    <property type="match status" value="1"/>
</dbReference>